<organism evidence="4 5">
    <name type="scientific">Desmophyllum pertusum</name>
    <dbReference type="NCBI Taxonomy" id="174260"/>
    <lineage>
        <taxon>Eukaryota</taxon>
        <taxon>Metazoa</taxon>
        <taxon>Cnidaria</taxon>
        <taxon>Anthozoa</taxon>
        <taxon>Hexacorallia</taxon>
        <taxon>Scleractinia</taxon>
        <taxon>Caryophylliina</taxon>
        <taxon>Caryophylliidae</taxon>
        <taxon>Desmophyllum</taxon>
    </lineage>
</organism>
<dbReference type="AlphaFoldDB" id="A0A9X0A2I6"/>
<name>A0A9X0A2I6_9CNID</name>
<dbReference type="Proteomes" id="UP001163046">
    <property type="component" value="Unassembled WGS sequence"/>
</dbReference>
<evidence type="ECO:0000256" key="1">
    <source>
        <dbReference type="ARBA" id="ARBA00023054"/>
    </source>
</evidence>
<dbReference type="InterPro" id="IPR039902">
    <property type="entry name" value="CCDC148/CCDC112"/>
</dbReference>
<evidence type="ECO:0000313" key="5">
    <source>
        <dbReference type="Proteomes" id="UP001163046"/>
    </source>
</evidence>
<dbReference type="PANTHER" id="PTHR21549">
    <property type="entry name" value="MUTATED IN BLADDER CANCER 1"/>
    <property type="match status" value="1"/>
</dbReference>
<feature type="region of interest" description="Disordered" evidence="3">
    <location>
        <begin position="127"/>
        <end position="146"/>
    </location>
</feature>
<gene>
    <name evidence="4" type="ORF">OS493_016050</name>
</gene>
<dbReference type="OrthoDB" id="448087at2759"/>
<comment type="caution">
    <text evidence="4">The sequence shown here is derived from an EMBL/GenBank/DDBJ whole genome shotgun (WGS) entry which is preliminary data.</text>
</comment>
<keyword evidence="5" id="KW-1185">Reference proteome</keyword>
<keyword evidence="1 2" id="KW-0175">Coiled coil</keyword>
<reference evidence="4" key="1">
    <citation type="submission" date="2023-01" db="EMBL/GenBank/DDBJ databases">
        <title>Genome assembly of the deep-sea coral Lophelia pertusa.</title>
        <authorList>
            <person name="Herrera S."/>
            <person name="Cordes E."/>
        </authorList>
    </citation>
    <scope>NUCLEOTIDE SEQUENCE</scope>
    <source>
        <strain evidence="4">USNM1676648</strain>
        <tissue evidence="4">Polyp</tissue>
    </source>
</reference>
<evidence type="ECO:0000256" key="3">
    <source>
        <dbReference type="SAM" id="MobiDB-lite"/>
    </source>
</evidence>
<evidence type="ECO:0000256" key="2">
    <source>
        <dbReference type="SAM" id="Coils"/>
    </source>
</evidence>
<proteinExistence type="predicted"/>
<accession>A0A9X0A2I6</accession>
<dbReference type="PANTHER" id="PTHR21549:SF1">
    <property type="entry name" value="COILED-COIL DOMAIN-CONTAINING PROTEIN 148"/>
    <property type="match status" value="1"/>
</dbReference>
<protein>
    <submittedName>
        <fullName evidence="4">Uncharacterized protein</fullName>
    </submittedName>
</protein>
<sequence length="146" mass="17280">MAEQAVLDQERVNYRKEQLQLHQEAKQQAKELALEQEKEKQRRLDKLREQVQVHVEDDPERVFKPTEASQARVASMYEEELDLQHPLYAVYGYDEKQVAGDRRLRVENALREAGIHNTDYARKIMATIKPPQEPRKDQHSTLFKQD</sequence>
<feature type="compositionally biased region" description="Basic and acidic residues" evidence="3">
    <location>
        <begin position="132"/>
        <end position="146"/>
    </location>
</feature>
<feature type="coiled-coil region" evidence="2">
    <location>
        <begin position="15"/>
        <end position="57"/>
    </location>
</feature>
<dbReference type="EMBL" id="MU825404">
    <property type="protein sequence ID" value="KAJ7391763.1"/>
    <property type="molecule type" value="Genomic_DNA"/>
</dbReference>
<evidence type="ECO:0000313" key="4">
    <source>
        <dbReference type="EMBL" id="KAJ7391763.1"/>
    </source>
</evidence>